<evidence type="ECO:0000313" key="1">
    <source>
        <dbReference type="EMBL" id="SHM95527.1"/>
    </source>
</evidence>
<organism evidence="1 2">
    <name type="scientific">Anaerosporobacter mobilis DSM 15930</name>
    <dbReference type="NCBI Taxonomy" id="1120996"/>
    <lineage>
        <taxon>Bacteria</taxon>
        <taxon>Bacillati</taxon>
        <taxon>Bacillota</taxon>
        <taxon>Clostridia</taxon>
        <taxon>Lachnospirales</taxon>
        <taxon>Lachnospiraceae</taxon>
        <taxon>Anaerosporobacter</taxon>
    </lineage>
</organism>
<reference evidence="1 2" key="1">
    <citation type="submission" date="2016-11" db="EMBL/GenBank/DDBJ databases">
        <authorList>
            <person name="Jaros S."/>
            <person name="Januszkiewicz K."/>
            <person name="Wedrychowicz H."/>
        </authorList>
    </citation>
    <scope>NUCLEOTIDE SEQUENCE [LARGE SCALE GENOMIC DNA]</scope>
    <source>
        <strain evidence="1 2">DSM 15930</strain>
    </source>
</reference>
<proteinExistence type="predicted"/>
<name>A0A1M7MWT3_9FIRM</name>
<accession>A0A1M7MWT3</accession>
<dbReference type="Proteomes" id="UP000184038">
    <property type="component" value="Unassembled WGS sequence"/>
</dbReference>
<dbReference type="STRING" id="1120996.SAMN02746066_04076"/>
<gene>
    <name evidence="1" type="ORF">SAMN02746066_04076</name>
</gene>
<dbReference type="AlphaFoldDB" id="A0A1M7MWT3"/>
<dbReference type="RefSeq" id="WP_073290798.1">
    <property type="nucleotide sequence ID" value="NZ_FRCP01000023.1"/>
</dbReference>
<dbReference type="EMBL" id="FRCP01000023">
    <property type="protein sequence ID" value="SHM95527.1"/>
    <property type="molecule type" value="Genomic_DNA"/>
</dbReference>
<sequence>MAKVVDITEKLNFEESPKLKIKGKELTVNDDAPTMLKVMQLMGGEASINEITQAYELMFGEKERKTIESLGLNFNDFVIVIQSAVELITGETAGE</sequence>
<keyword evidence="2" id="KW-1185">Reference proteome</keyword>
<protein>
    <submittedName>
        <fullName evidence="1">Uncharacterized protein</fullName>
    </submittedName>
</protein>
<dbReference type="OrthoDB" id="1910759at2"/>
<evidence type="ECO:0000313" key="2">
    <source>
        <dbReference type="Proteomes" id="UP000184038"/>
    </source>
</evidence>